<dbReference type="AlphaFoldDB" id="A0AAW0Z6S5"/>
<gene>
    <name evidence="2" type="ORF">IAR55_000468</name>
</gene>
<accession>A0AAW0Z6S5</accession>
<feature type="chain" id="PRO_5043340172" description="Secreted protein" evidence="1">
    <location>
        <begin position="17"/>
        <end position="138"/>
    </location>
</feature>
<reference evidence="2 3" key="1">
    <citation type="journal article" date="2024" name="bioRxiv">
        <title>Comparative genomics of Cryptococcus and Kwoniella reveals pathogenesis evolution and contrasting karyotype dynamics via intercentromeric recombination or chromosome fusion.</title>
        <authorList>
            <person name="Coelho M.A."/>
            <person name="David-Palma M."/>
            <person name="Shea T."/>
            <person name="Bowers K."/>
            <person name="McGinley-Smith S."/>
            <person name="Mohammad A.W."/>
            <person name="Gnirke A."/>
            <person name="Yurkov A.M."/>
            <person name="Nowrousian M."/>
            <person name="Sun S."/>
            <person name="Cuomo C.A."/>
            <person name="Heitman J."/>
        </authorList>
    </citation>
    <scope>NUCLEOTIDE SEQUENCE [LARGE SCALE GENOMIC DNA]</scope>
    <source>
        <strain evidence="2 3">CBS 13917</strain>
    </source>
</reference>
<dbReference type="GeneID" id="92177728"/>
<sequence>MLVFATLLLFIAIASAKICNVTVPTSALVGETIQATLQTQAYIQHWDDFGVIWGLVRAEKECIDCIGFDLGYNNLYNDGIYPLALGNMSYWITLPDTVPGKYLFTAAVPHLTGAYGSTGFTYLNQTIELVAATGNDVQ</sequence>
<keyword evidence="3" id="KW-1185">Reference proteome</keyword>
<evidence type="ECO:0000256" key="1">
    <source>
        <dbReference type="SAM" id="SignalP"/>
    </source>
</evidence>
<dbReference type="Pfam" id="PF19271">
    <property type="entry name" value="Nis1"/>
    <property type="match status" value="1"/>
</dbReference>
<dbReference type="RefSeq" id="XP_066806146.1">
    <property type="nucleotide sequence ID" value="XM_066943604.1"/>
</dbReference>
<evidence type="ECO:0008006" key="4">
    <source>
        <dbReference type="Google" id="ProtNLM"/>
    </source>
</evidence>
<dbReference type="KEGG" id="kne:92177728"/>
<dbReference type="Proteomes" id="UP001388673">
    <property type="component" value="Unassembled WGS sequence"/>
</dbReference>
<dbReference type="EMBL" id="JBCAWK010000001">
    <property type="protein sequence ID" value="KAK8869900.1"/>
    <property type="molecule type" value="Genomic_DNA"/>
</dbReference>
<protein>
    <recommendedName>
        <fullName evidence="4">Secreted protein</fullName>
    </recommendedName>
</protein>
<dbReference type="InterPro" id="IPR045469">
    <property type="entry name" value="Nis1"/>
</dbReference>
<evidence type="ECO:0000313" key="3">
    <source>
        <dbReference type="Proteomes" id="UP001388673"/>
    </source>
</evidence>
<comment type="caution">
    <text evidence="2">The sequence shown here is derived from an EMBL/GenBank/DDBJ whole genome shotgun (WGS) entry which is preliminary data.</text>
</comment>
<keyword evidence="1" id="KW-0732">Signal</keyword>
<name>A0AAW0Z6S5_9TREE</name>
<evidence type="ECO:0000313" key="2">
    <source>
        <dbReference type="EMBL" id="KAK8869900.1"/>
    </source>
</evidence>
<proteinExistence type="predicted"/>
<feature type="signal peptide" evidence="1">
    <location>
        <begin position="1"/>
        <end position="16"/>
    </location>
</feature>
<organism evidence="2 3">
    <name type="scientific">Kwoniella newhampshirensis</name>
    <dbReference type="NCBI Taxonomy" id="1651941"/>
    <lineage>
        <taxon>Eukaryota</taxon>
        <taxon>Fungi</taxon>
        <taxon>Dikarya</taxon>
        <taxon>Basidiomycota</taxon>
        <taxon>Agaricomycotina</taxon>
        <taxon>Tremellomycetes</taxon>
        <taxon>Tremellales</taxon>
        <taxon>Cryptococcaceae</taxon>
        <taxon>Kwoniella</taxon>
    </lineage>
</organism>